<dbReference type="AlphaFoldDB" id="A0AA89B676"/>
<feature type="domain" description="Pre-SET" evidence="8">
    <location>
        <begin position="451"/>
        <end position="512"/>
    </location>
</feature>
<dbReference type="PANTHER" id="PTHR45660:SF73">
    <property type="entry name" value="HISTONE-LYSINE N-METHYLTRANSFERASE, H3 LYSINE-9 SPECIFIC SUVH1"/>
    <property type="match status" value="1"/>
</dbReference>
<evidence type="ECO:0000259" key="7">
    <source>
        <dbReference type="PROSITE" id="PS50280"/>
    </source>
</evidence>
<dbReference type="InterPro" id="IPR007728">
    <property type="entry name" value="Pre-SET_dom"/>
</dbReference>
<evidence type="ECO:0000256" key="5">
    <source>
        <dbReference type="PROSITE-ProRule" id="PRU00358"/>
    </source>
</evidence>
<dbReference type="EMBL" id="JAVXUP010000697">
    <property type="protein sequence ID" value="KAK3022711.1"/>
    <property type="molecule type" value="Genomic_DNA"/>
</dbReference>
<dbReference type="Pfam" id="PF05033">
    <property type="entry name" value="Pre-SET"/>
    <property type="match status" value="1"/>
</dbReference>
<dbReference type="PROSITE" id="PS51015">
    <property type="entry name" value="YDG"/>
    <property type="match status" value="1"/>
</dbReference>
<dbReference type="GO" id="GO:0042054">
    <property type="term" value="F:histone methyltransferase activity"/>
    <property type="evidence" value="ECO:0007669"/>
    <property type="project" value="InterPro"/>
</dbReference>
<dbReference type="PROSITE" id="PS50867">
    <property type="entry name" value="PRE_SET"/>
    <property type="match status" value="1"/>
</dbReference>
<keyword evidence="4 5" id="KW-0539">Nucleus</keyword>
<dbReference type="PROSITE" id="PS50280">
    <property type="entry name" value="SET"/>
    <property type="match status" value="1"/>
</dbReference>
<accession>A0AA89B676</accession>
<comment type="subcellular location">
    <subcellularLocation>
        <location evidence="1">Chromosome</location>
    </subcellularLocation>
    <subcellularLocation>
        <location evidence="5">Nucleus</location>
    </subcellularLocation>
</comment>
<feature type="domain" description="YDG" evidence="9">
    <location>
        <begin position="228"/>
        <end position="376"/>
    </location>
</feature>
<dbReference type="Pfam" id="PF02182">
    <property type="entry name" value="SAD_SRA"/>
    <property type="match status" value="1"/>
</dbReference>
<dbReference type="Pfam" id="PF00856">
    <property type="entry name" value="SET"/>
    <property type="match status" value="1"/>
</dbReference>
<evidence type="ECO:0000259" key="9">
    <source>
        <dbReference type="PROSITE" id="PS51015"/>
    </source>
</evidence>
<sequence length="729" mass="80489">MEHGYTIPPVVDKSRVLDVRPLRCLKPEFLSPPQAPPFVCAPPFGPFPPGFSPIYPFSTPQGSQISPDQNQQNGAQTRPTSNQEWGSPLSQPGQTPPGPARVHAPAPIRSYKNPNPESETLEFSGASNGDVGFSMENGGQKRKKTKRIVDGKGLSKDFVVGHSWFQRDDGNREAVDYALMAYDALRRRLSQVEDAKEAPGGGNKSAHLTAGKILMTKSVRTNMKKRIGLVPGVEIGDVFFFRFEMCLVGLHSQPMNGIDTMALRGEKGEEPVAISIVSSGAYDDDAEDTNVLIYSGQGGNVNNKDKEVADQKLERGNLALERSLHHANAVRVIRGMKDTINQTAKVYVYDGLYTIRESWTEKGKSGCNIFKYKLVRLPGQTSAFAIWQSLQKWKEGLTSRTGLVLPDLTSGAESIPVSLVNEVDDEKGPAYFTYFPGLKYSKSFKLLQPSLGCNCHKACLPGDLNCSCIRQNGGDFPYTANGVLVSRTPLVHECGPTCPCFPNCKNRVSQTGLKLRMEVFKTTSRGWGLRSWDPIRAGEVIESLNGNEEENDEYVFDTNRRYDSSFKWNYEPKLLDEETTDESTEEYKIPSRLVISAKTVGNVARFLNHSCCPNGLFWITSAQKCIQRISMAPSSTTSDESADIKFQEDGDGEADDNANAILLLQVQILLLMPSIAFANTIARVSGAKETRERTFSSSKIEQHEEKASREKKILYTVLPTVDTVVSLLL</sequence>
<dbReference type="PANTHER" id="PTHR45660">
    <property type="entry name" value="HISTONE-LYSINE N-METHYLTRANSFERASE SETMAR"/>
    <property type="match status" value="1"/>
</dbReference>
<evidence type="ECO:0000313" key="11">
    <source>
        <dbReference type="Proteomes" id="UP001188597"/>
    </source>
</evidence>
<dbReference type="InterPro" id="IPR036987">
    <property type="entry name" value="SRA-YDG_sf"/>
</dbReference>
<name>A0AA89B676_9ASTE</name>
<dbReference type="GO" id="GO:0008270">
    <property type="term" value="F:zinc ion binding"/>
    <property type="evidence" value="ECO:0007669"/>
    <property type="project" value="InterPro"/>
</dbReference>
<dbReference type="InterPro" id="IPR003105">
    <property type="entry name" value="SRA_YDG"/>
</dbReference>
<dbReference type="PROSITE" id="PS51575">
    <property type="entry name" value="SAM_MT43_SUVAR39_2"/>
    <property type="match status" value="1"/>
</dbReference>
<keyword evidence="2" id="KW-0158">Chromosome</keyword>
<dbReference type="Gene3D" id="2.170.270.10">
    <property type="entry name" value="SET domain"/>
    <property type="match status" value="1"/>
</dbReference>
<dbReference type="GO" id="GO:0005694">
    <property type="term" value="C:chromosome"/>
    <property type="evidence" value="ECO:0007669"/>
    <property type="project" value="UniProtKB-SubCell"/>
</dbReference>
<organism evidence="10 11">
    <name type="scientific">Escallonia herrerae</name>
    <dbReference type="NCBI Taxonomy" id="1293975"/>
    <lineage>
        <taxon>Eukaryota</taxon>
        <taxon>Viridiplantae</taxon>
        <taxon>Streptophyta</taxon>
        <taxon>Embryophyta</taxon>
        <taxon>Tracheophyta</taxon>
        <taxon>Spermatophyta</taxon>
        <taxon>Magnoliopsida</taxon>
        <taxon>eudicotyledons</taxon>
        <taxon>Gunneridae</taxon>
        <taxon>Pentapetalae</taxon>
        <taxon>asterids</taxon>
        <taxon>campanulids</taxon>
        <taxon>Escalloniales</taxon>
        <taxon>Escalloniaceae</taxon>
        <taxon>Escallonia</taxon>
    </lineage>
</organism>
<dbReference type="SUPFAM" id="SSF88697">
    <property type="entry name" value="PUA domain-like"/>
    <property type="match status" value="1"/>
</dbReference>
<comment type="caution">
    <text evidence="10">The sequence shown here is derived from an EMBL/GenBank/DDBJ whole genome shotgun (WGS) entry which is preliminary data.</text>
</comment>
<feature type="domain" description="SET" evidence="7">
    <location>
        <begin position="515"/>
        <end position="647"/>
    </location>
</feature>
<feature type="compositionally biased region" description="Polar residues" evidence="6">
    <location>
        <begin position="58"/>
        <end position="93"/>
    </location>
</feature>
<evidence type="ECO:0000256" key="6">
    <source>
        <dbReference type="SAM" id="MobiDB-lite"/>
    </source>
</evidence>
<evidence type="ECO:0000259" key="8">
    <source>
        <dbReference type="PROSITE" id="PS50867"/>
    </source>
</evidence>
<dbReference type="GO" id="GO:0005634">
    <property type="term" value="C:nucleus"/>
    <property type="evidence" value="ECO:0007669"/>
    <property type="project" value="UniProtKB-SubCell"/>
</dbReference>
<dbReference type="InterPro" id="IPR015947">
    <property type="entry name" value="PUA-like_sf"/>
</dbReference>
<feature type="region of interest" description="Disordered" evidence="6">
    <location>
        <begin position="51"/>
        <end position="148"/>
    </location>
</feature>
<evidence type="ECO:0000256" key="3">
    <source>
        <dbReference type="ARBA" id="ARBA00022853"/>
    </source>
</evidence>
<dbReference type="InterPro" id="IPR001214">
    <property type="entry name" value="SET_dom"/>
</dbReference>
<evidence type="ECO:0000256" key="4">
    <source>
        <dbReference type="ARBA" id="ARBA00023242"/>
    </source>
</evidence>
<evidence type="ECO:0000256" key="1">
    <source>
        <dbReference type="ARBA" id="ARBA00004286"/>
    </source>
</evidence>
<dbReference type="SUPFAM" id="SSF82199">
    <property type="entry name" value="SET domain"/>
    <property type="match status" value="1"/>
</dbReference>
<dbReference type="Gene3D" id="2.30.280.10">
    <property type="entry name" value="SRA-YDG"/>
    <property type="match status" value="1"/>
</dbReference>
<evidence type="ECO:0000256" key="2">
    <source>
        <dbReference type="ARBA" id="ARBA00022454"/>
    </source>
</evidence>
<dbReference type="Proteomes" id="UP001188597">
    <property type="component" value="Unassembled WGS sequence"/>
</dbReference>
<proteinExistence type="predicted"/>
<keyword evidence="11" id="KW-1185">Reference proteome</keyword>
<dbReference type="InterPro" id="IPR025794">
    <property type="entry name" value="H3-K9-MeTrfase_plant"/>
</dbReference>
<reference evidence="10" key="1">
    <citation type="submission" date="2022-12" db="EMBL/GenBank/DDBJ databases">
        <title>Draft genome assemblies for two species of Escallonia (Escalloniales).</title>
        <authorList>
            <person name="Chanderbali A."/>
            <person name="Dervinis C."/>
            <person name="Anghel I."/>
            <person name="Soltis D."/>
            <person name="Soltis P."/>
            <person name="Zapata F."/>
        </authorList>
    </citation>
    <scope>NUCLEOTIDE SEQUENCE</scope>
    <source>
        <strain evidence="10">UCBG64.0493</strain>
        <tissue evidence="10">Leaf</tissue>
    </source>
</reference>
<dbReference type="FunFam" id="2.30.280.10:FF:000003">
    <property type="entry name" value="Histone-lysine N-methyltransferase, H3 lysine-9 specific SUVH5"/>
    <property type="match status" value="1"/>
</dbReference>
<gene>
    <name evidence="10" type="ORF">RJ639_046695</name>
</gene>
<evidence type="ECO:0000313" key="10">
    <source>
        <dbReference type="EMBL" id="KAK3022711.1"/>
    </source>
</evidence>
<dbReference type="SMART" id="SM00468">
    <property type="entry name" value="PreSET"/>
    <property type="match status" value="1"/>
</dbReference>
<protein>
    <submittedName>
        <fullName evidence="10">Uncharacterized protein</fullName>
    </submittedName>
</protein>
<dbReference type="GO" id="GO:0003690">
    <property type="term" value="F:double-stranded DNA binding"/>
    <property type="evidence" value="ECO:0007669"/>
    <property type="project" value="TreeGrafter"/>
</dbReference>
<dbReference type="SMART" id="SM00466">
    <property type="entry name" value="SRA"/>
    <property type="match status" value="1"/>
</dbReference>
<keyword evidence="3" id="KW-0156">Chromatin regulator</keyword>
<dbReference type="InterPro" id="IPR051357">
    <property type="entry name" value="H3K9_HMTase_SUVAR3-9"/>
</dbReference>
<dbReference type="InterPro" id="IPR046341">
    <property type="entry name" value="SET_dom_sf"/>
</dbReference>